<comment type="subcellular location">
    <subcellularLocation>
        <location evidence="1">Bacterial flagellum basal body</location>
    </subcellularLocation>
    <subcellularLocation>
        <location evidence="2">Cell inner membrane</location>
        <topology evidence="2">Peripheral membrane protein</topology>
    </subcellularLocation>
</comment>
<comment type="function">
    <text evidence="11">FliM is one of three proteins (FliG, FliN, FliM) that forms the rotor-mounted switch complex (C ring), located at the base of the basal body. This complex interacts with the CheY and CheZ chemotaxis proteins, in addition to contacting components of the motor that determine the direction of flagellar rotation.</text>
</comment>
<evidence type="ECO:0000256" key="8">
    <source>
        <dbReference type="ARBA" id="ARBA00022779"/>
    </source>
</evidence>
<dbReference type="SUPFAM" id="SSF103039">
    <property type="entry name" value="CheC-like"/>
    <property type="match status" value="1"/>
</dbReference>
<organism evidence="14 15">
    <name type="scientific">Nitrospira defluvii</name>
    <dbReference type="NCBI Taxonomy" id="330214"/>
    <lineage>
        <taxon>Bacteria</taxon>
        <taxon>Pseudomonadati</taxon>
        <taxon>Nitrospirota</taxon>
        <taxon>Nitrospiria</taxon>
        <taxon>Nitrospirales</taxon>
        <taxon>Nitrospiraceae</taxon>
        <taxon>Nitrospira</taxon>
    </lineage>
</organism>
<proteinExistence type="inferred from homology"/>
<comment type="similarity">
    <text evidence="3">Belongs to the FliM family.</text>
</comment>
<keyword evidence="15" id="KW-1185">Reference proteome</keyword>
<dbReference type="PRINTS" id="PR00955">
    <property type="entry name" value="FLGMOTORFLIM"/>
</dbReference>
<dbReference type="PANTHER" id="PTHR30034:SF3">
    <property type="entry name" value="FLAGELLAR MOTOR SWITCH PROTEIN FLIM"/>
    <property type="match status" value="1"/>
</dbReference>
<protein>
    <recommendedName>
        <fullName evidence="4 12">Flagellar motor switch protein FliM</fullName>
    </recommendedName>
</protein>
<dbReference type="Gene3D" id="3.40.1550.10">
    <property type="entry name" value="CheC-like"/>
    <property type="match status" value="1"/>
</dbReference>
<keyword evidence="14" id="KW-0966">Cell projection</keyword>
<dbReference type="Pfam" id="PF02154">
    <property type="entry name" value="FliM"/>
    <property type="match status" value="1"/>
</dbReference>
<accession>A0ABN7LZK8</accession>
<reference evidence="14 15" key="1">
    <citation type="submission" date="2021-02" db="EMBL/GenBank/DDBJ databases">
        <authorList>
            <person name="Han P."/>
        </authorList>
    </citation>
    <scope>NUCLEOTIDE SEQUENCE [LARGE SCALE GENOMIC DNA]</scope>
    <source>
        <strain evidence="14">Candidatus Nitrospira sp. ZN2</strain>
    </source>
</reference>
<feature type="domain" description="Flagellar motor switch protein FliN-like C-terminal" evidence="13">
    <location>
        <begin position="252"/>
        <end position="322"/>
    </location>
</feature>
<evidence type="ECO:0000256" key="11">
    <source>
        <dbReference type="ARBA" id="ARBA00025044"/>
    </source>
</evidence>
<evidence type="ECO:0000256" key="3">
    <source>
        <dbReference type="ARBA" id="ARBA00011049"/>
    </source>
</evidence>
<evidence type="ECO:0000313" key="15">
    <source>
        <dbReference type="Proteomes" id="UP000675880"/>
    </source>
</evidence>
<evidence type="ECO:0000256" key="1">
    <source>
        <dbReference type="ARBA" id="ARBA00004117"/>
    </source>
</evidence>
<evidence type="ECO:0000256" key="12">
    <source>
        <dbReference type="NCBIfam" id="TIGR01397"/>
    </source>
</evidence>
<keyword evidence="7" id="KW-0997">Cell inner membrane</keyword>
<dbReference type="InterPro" id="IPR028976">
    <property type="entry name" value="CheC-like_sf"/>
</dbReference>
<evidence type="ECO:0000256" key="7">
    <source>
        <dbReference type="ARBA" id="ARBA00022519"/>
    </source>
</evidence>
<gene>
    <name evidence="14" type="primary">fliM</name>
    <name evidence="14" type="ORF">NSPZN2_40587</name>
</gene>
<evidence type="ECO:0000259" key="13">
    <source>
        <dbReference type="Pfam" id="PF01052"/>
    </source>
</evidence>
<evidence type="ECO:0000313" key="14">
    <source>
        <dbReference type="EMBL" id="CAE6777426.1"/>
    </source>
</evidence>
<keyword evidence="6" id="KW-0145">Chemotaxis</keyword>
<keyword evidence="10" id="KW-0975">Bacterial flagellum</keyword>
<dbReference type="Proteomes" id="UP000675880">
    <property type="component" value="Unassembled WGS sequence"/>
</dbReference>
<keyword evidence="9" id="KW-0472">Membrane</keyword>
<dbReference type="InterPro" id="IPR001689">
    <property type="entry name" value="Flag_FliM"/>
</dbReference>
<keyword evidence="14" id="KW-0282">Flagellum</keyword>
<dbReference type="InterPro" id="IPR036429">
    <property type="entry name" value="SpoA-like_sf"/>
</dbReference>
<keyword evidence="8" id="KW-0283">Flagellar rotation</keyword>
<keyword evidence="5" id="KW-1003">Cell membrane</keyword>
<keyword evidence="14" id="KW-0969">Cilium</keyword>
<dbReference type="EMBL" id="CAJNBJ010000017">
    <property type="protein sequence ID" value="CAE6777426.1"/>
    <property type="molecule type" value="Genomic_DNA"/>
</dbReference>
<dbReference type="RefSeq" id="WP_213043388.1">
    <property type="nucleotide sequence ID" value="NZ_CAJNBJ010000017.1"/>
</dbReference>
<evidence type="ECO:0000256" key="4">
    <source>
        <dbReference type="ARBA" id="ARBA00021898"/>
    </source>
</evidence>
<evidence type="ECO:0000256" key="2">
    <source>
        <dbReference type="ARBA" id="ARBA00004417"/>
    </source>
</evidence>
<evidence type="ECO:0000256" key="9">
    <source>
        <dbReference type="ARBA" id="ARBA00023136"/>
    </source>
</evidence>
<dbReference type="SUPFAM" id="SSF101801">
    <property type="entry name" value="Surface presentation of antigens (SPOA)"/>
    <property type="match status" value="1"/>
</dbReference>
<dbReference type="PIRSF" id="PIRSF002888">
    <property type="entry name" value="FliM"/>
    <property type="match status" value="1"/>
</dbReference>
<comment type="caution">
    <text evidence="14">The sequence shown here is derived from an EMBL/GenBank/DDBJ whole genome shotgun (WGS) entry which is preliminary data.</text>
</comment>
<name>A0ABN7LZK8_9BACT</name>
<dbReference type="NCBIfam" id="TIGR01397">
    <property type="entry name" value="fliM_switch"/>
    <property type="match status" value="1"/>
</dbReference>
<dbReference type="CDD" id="cd17908">
    <property type="entry name" value="FliM"/>
    <property type="match status" value="1"/>
</dbReference>
<dbReference type="Gene3D" id="2.30.330.10">
    <property type="entry name" value="SpoA-like"/>
    <property type="match status" value="1"/>
</dbReference>
<evidence type="ECO:0000256" key="5">
    <source>
        <dbReference type="ARBA" id="ARBA00022475"/>
    </source>
</evidence>
<dbReference type="Pfam" id="PF01052">
    <property type="entry name" value="FliMN_C"/>
    <property type="match status" value="1"/>
</dbReference>
<evidence type="ECO:0000256" key="6">
    <source>
        <dbReference type="ARBA" id="ARBA00022500"/>
    </source>
</evidence>
<dbReference type="InterPro" id="IPR001543">
    <property type="entry name" value="FliN-like_C"/>
</dbReference>
<sequence>MDKILSQEEIDALMGGVMSGEVETAPKEEEEPGGVKAYSLTSQERIIRGRMPTMEMINDRFTRQQSISWTSLLREKIEFSVIGTQIIKFGDFIQKVPVPSSFNLFAMEPLRGNGLYIMDAMLVYLIVDFFFGGKVQTHVKPEGREFTPIQLRLIKKLVQQALADLEKAWHAVMPVKISYLRSESNPQFAMVVTTSEIVVVVTLQVHLGDITREMFIAYPYSMLEPIKEKLYSGLFADNVEQDSSWGSRFKESLQECDVAVAVQLGTARISVQDLMNFGPGDVLMLDQHPGDPMLCLVEGDPKFHGQPGVFKGNHACRVTKVLG</sequence>
<evidence type="ECO:0000256" key="10">
    <source>
        <dbReference type="ARBA" id="ARBA00023143"/>
    </source>
</evidence>
<dbReference type="PANTHER" id="PTHR30034">
    <property type="entry name" value="FLAGELLAR MOTOR SWITCH PROTEIN FLIM"/>
    <property type="match status" value="1"/>
</dbReference>